<feature type="signal peptide" evidence="2">
    <location>
        <begin position="1"/>
        <end position="23"/>
    </location>
</feature>
<evidence type="ECO:0000313" key="4">
    <source>
        <dbReference type="RefSeq" id="XP_027468239.1"/>
    </source>
</evidence>
<keyword evidence="2" id="KW-0732">Signal</keyword>
<proteinExistence type="predicted"/>
<dbReference type="CTD" id="390664"/>
<dbReference type="Proteomes" id="UP000515165">
    <property type="component" value="Chromosome 10"/>
</dbReference>
<organism evidence="3 4">
    <name type="scientific">Zalophus californianus</name>
    <name type="common">California sealion</name>
    <dbReference type="NCBI Taxonomy" id="9704"/>
    <lineage>
        <taxon>Eukaryota</taxon>
        <taxon>Metazoa</taxon>
        <taxon>Chordata</taxon>
        <taxon>Craniata</taxon>
        <taxon>Vertebrata</taxon>
        <taxon>Euteleostomi</taxon>
        <taxon>Mammalia</taxon>
        <taxon>Eutheria</taxon>
        <taxon>Laurasiatheria</taxon>
        <taxon>Carnivora</taxon>
        <taxon>Caniformia</taxon>
        <taxon>Pinnipedia</taxon>
        <taxon>Otariidae</taxon>
        <taxon>Zalophus</taxon>
    </lineage>
</organism>
<keyword evidence="3" id="KW-1185">Reference proteome</keyword>
<feature type="region of interest" description="Disordered" evidence="1">
    <location>
        <begin position="45"/>
        <end position="82"/>
    </location>
</feature>
<dbReference type="AlphaFoldDB" id="A0A6J2EH25"/>
<evidence type="ECO:0000256" key="2">
    <source>
        <dbReference type="SAM" id="SignalP"/>
    </source>
</evidence>
<dbReference type="GeneID" id="113932905"/>
<feature type="chain" id="PRO_5027099993" evidence="2">
    <location>
        <begin position="24"/>
        <end position="220"/>
    </location>
</feature>
<gene>
    <name evidence="4" type="primary">C1QTNF8</name>
</gene>
<dbReference type="KEGG" id="zca:113932905"/>
<name>A0A6J2EH25_ZALCA</name>
<dbReference type="RefSeq" id="XP_027468239.1">
    <property type="nucleotide sequence ID" value="XM_027612438.2"/>
</dbReference>
<evidence type="ECO:0000313" key="3">
    <source>
        <dbReference type="Proteomes" id="UP000515165"/>
    </source>
</evidence>
<sequence length="220" mass="23124">MGKALARMAASGLLLLLGLPVGAWPGLGLPRRPCVQCCCPPGPRPPPTPTPPGALGSSGCPACSPPSTSPSSKVRRANRGSEVPLVGAGRRVRRAPCVSVSMRPSLWLAGGPAQCPPLPGRALQHRAGEPGQGLPPSVRSLPVCRAQRLLPEPQRAHVELQGDVLAHHVQRAGCRHALHAAWRVRRHADPEPAAAPGSLRHHLGARVPAGTRQRHLRFVD</sequence>
<evidence type="ECO:0000256" key="1">
    <source>
        <dbReference type="SAM" id="MobiDB-lite"/>
    </source>
</evidence>
<protein>
    <submittedName>
        <fullName evidence="4">Complement C1q tumor necrosis factor-related protein 8 isoform X1</fullName>
    </submittedName>
</protein>
<reference evidence="4" key="1">
    <citation type="submission" date="2025-08" db="UniProtKB">
        <authorList>
            <consortium name="RefSeq"/>
        </authorList>
    </citation>
    <scope>IDENTIFICATION</scope>
    <source>
        <tissue evidence="4">Blood</tissue>
    </source>
</reference>
<accession>A0A6J2EH25</accession>